<name>A0A0P1B4V8_PLAHL</name>
<keyword evidence="3" id="KW-1185">Reference proteome</keyword>
<evidence type="ECO:0000256" key="1">
    <source>
        <dbReference type="SAM" id="MobiDB-lite"/>
    </source>
</evidence>
<evidence type="ECO:0000313" key="2">
    <source>
        <dbReference type="EMBL" id="CEG49172.1"/>
    </source>
</evidence>
<feature type="compositionally biased region" description="Polar residues" evidence="1">
    <location>
        <begin position="181"/>
        <end position="210"/>
    </location>
</feature>
<protein>
    <submittedName>
        <fullName evidence="2">Uncharacterized protein</fullName>
    </submittedName>
</protein>
<dbReference type="RefSeq" id="XP_024585541.1">
    <property type="nucleotide sequence ID" value="XM_024720331.1"/>
</dbReference>
<reference evidence="3" key="1">
    <citation type="submission" date="2014-09" db="EMBL/GenBank/DDBJ databases">
        <authorList>
            <person name="Sharma Rahul"/>
            <person name="Thines Marco"/>
        </authorList>
    </citation>
    <scope>NUCLEOTIDE SEQUENCE [LARGE SCALE GENOMIC DNA]</scope>
</reference>
<dbReference type="Proteomes" id="UP000054928">
    <property type="component" value="Unassembled WGS sequence"/>
</dbReference>
<dbReference type="AlphaFoldDB" id="A0A0P1B4V8"/>
<dbReference type="OrthoDB" id="72550at2759"/>
<proteinExistence type="predicted"/>
<dbReference type="GeneID" id="36402005"/>
<evidence type="ECO:0000313" key="3">
    <source>
        <dbReference type="Proteomes" id="UP000054928"/>
    </source>
</evidence>
<feature type="compositionally biased region" description="Polar residues" evidence="1">
    <location>
        <begin position="220"/>
        <end position="249"/>
    </location>
</feature>
<feature type="region of interest" description="Disordered" evidence="1">
    <location>
        <begin position="139"/>
        <end position="258"/>
    </location>
</feature>
<dbReference type="OMA" id="VVMEVRI"/>
<dbReference type="EMBL" id="CCYD01003042">
    <property type="protein sequence ID" value="CEG49172.1"/>
    <property type="molecule type" value="Genomic_DNA"/>
</dbReference>
<sequence>MYATHIHTPQVDPLERGPPKRVLREEQHIGERVAASKKRVAWRFTLGESDRTHEVALIHSVMSYKKVVLYDGRQMHFSSTATLGDWNFTMILDGLNMIMEVRINDVESAEVPKYDFAIDRVPYRRWDVYRRKKHAITTATYAQPNAPPGNTYGMHRWGPSGALPPSQNESNRELYSGGSCGSVTDSSQKTSRTHSFGRQSAQSQSSWGNRSSERTRSFPEHQNGQQSSADFHQQSSLIQEQTRATNSHGKSIPPLKAPTAVTQSKINLLDDFDSSVSLSAQALIFDPLVSVPSKENLTTRGLPSAQQQQVPPVAANVDPFASVAAPISTKPAEMINLDPFTTQHAVNSHVQHRHQERFYQIPAGFMHQSTVKQPLSMPVVTQVTIQQMQHQGKRDFMTVQQSHDASGRMNNVNYSISQLMNPENLQAGQQHQHSKSNSINIDAFASLGQ</sequence>
<organism evidence="2 3">
    <name type="scientific">Plasmopara halstedii</name>
    <name type="common">Downy mildew of sunflower</name>
    <dbReference type="NCBI Taxonomy" id="4781"/>
    <lineage>
        <taxon>Eukaryota</taxon>
        <taxon>Sar</taxon>
        <taxon>Stramenopiles</taxon>
        <taxon>Oomycota</taxon>
        <taxon>Peronosporomycetes</taxon>
        <taxon>Peronosporales</taxon>
        <taxon>Peronosporaceae</taxon>
        <taxon>Plasmopara</taxon>
    </lineage>
</organism>
<accession>A0A0P1B4V8</accession>